<name>A0A9J6DX50_RHIMP</name>
<sequence>MARKRLRIGCVDLGCVLCVQCSLFVLLPLLVAIGFAVTLLFAQEAPLVHVTLLDVTEVPTEETLADYPVPDAPSKTTTRPTGNPRAEMVIGCRDCDARWPLGGRLVWRTASGQRSSTGGGNDDSVFWDFPDIAMDLHGTWTLCPKLYVLVPTAPERRAQRNAIRATWGWLDQYPNCTLRVVFFLRLPRGREQIIAIKKEYKAFKDIVAHTDWESGGRPRSSSMAAMIVEWVPMHMHSSQWALRVTDDTHVQVLALLDVLESWPAGPPRVFGRAYAGRDHLEGCAYVAKSEDFLRMQPALADESEDQDEGLLVTGRLARKVGLVATHLEGVGPCGDAEAAAVVKERFSKGNLFSATHLTMRGLSPTQMAALDRGHHRARPDVANNVWSPGVESFLEILFRNRTL</sequence>
<evidence type="ECO:0000256" key="4">
    <source>
        <dbReference type="ARBA" id="ARBA00022679"/>
    </source>
</evidence>
<keyword evidence="6" id="KW-0735">Signal-anchor</keyword>
<dbReference type="Pfam" id="PF01762">
    <property type="entry name" value="Galactosyl_T"/>
    <property type="match status" value="1"/>
</dbReference>
<dbReference type="GO" id="GO:0016758">
    <property type="term" value="F:hexosyltransferase activity"/>
    <property type="evidence" value="ECO:0007669"/>
    <property type="project" value="InterPro"/>
</dbReference>
<evidence type="ECO:0000313" key="11">
    <source>
        <dbReference type="EMBL" id="KAH8026588.1"/>
    </source>
</evidence>
<evidence type="ECO:0000313" key="12">
    <source>
        <dbReference type="Proteomes" id="UP000821866"/>
    </source>
</evidence>
<dbReference type="Proteomes" id="UP000821866">
    <property type="component" value="Unassembled WGS sequence"/>
</dbReference>
<keyword evidence="9" id="KW-0472">Membrane</keyword>
<comment type="similarity">
    <text evidence="2 10">Belongs to the glycosyltransferase 31 family.</text>
</comment>
<evidence type="ECO:0000256" key="5">
    <source>
        <dbReference type="ARBA" id="ARBA00022692"/>
    </source>
</evidence>
<reference evidence="11" key="1">
    <citation type="journal article" date="2020" name="Cell">
        <title>Large-Scale Comparative Analyses of Tick Genomes Elucidate Their Genetic Diversity and Vector Capacities.</title>
        <authorList>
            <consortium name="Tick Genome and Microbiome Consortium (TIGMIC)"/>
            <person name="Jia N."/>
            <person name="Wang J."/>
            <person name="Shi W."/>
            <person name="Du L."/>
            <person name="Sun Y."/>
            <person name="Zhan W."/>
            <person name="Jiang J.F."/>
            <person name="Wang Q."/>
            <person name="Zhang B."/>
            <person name="Ji P."/>
            <person name="Bell-Sakyi L."/>
            <person name="Cui X.M."/>
            <person name="Yuan T.T."/>
            <person name="Jiang B.G."/>
            <person name="Yang W.F."/>
            <person name="Lam T.T."/>
            <person name="Chang Q.C."/>
            <person name="Ding S.J."/>
            <person name="Wang X.J."/>
            <person name="Zhu J.G."/>
            <person name="Ruan X.D."/>
            <person name="Zhao L."/>
            <person name="Wei J.T."/>
            <person name="Ye R.Z."/>
            <person name="Que T.C."/>
            <person name="Du C.H."/>
            <person name="Zhou Y.H."/>
            <person name="Cheng J.X."/>
            <person name="Dai P.F."/>
            <person name="Guo W.B."/>
            <person name="Han X.H."/>
            <person name="Huang E.J."/>
            <person name="Li L.F."/>
            <person name="Wei W."/>
            <person name="Gao Y.C."/>
            <person name="Liu J.Z."/>
            <person name="Shao H.Z."/>
            <person name="Wang X."/>
            <person name="Wang C.C."/>
            <person name="Yang T.C."/>
            <person name="Huo Q.B."/>
            <person name="Li W."/>
            <person name="Chen H.Y."/>
            <person name="Chen S.E."/>
            <person name="Zhou L.G."/>
            <person name="Ni X.B."/>
            <person name="Tian J.H."/>
            <person name="Sheng Y."/>
            <person name="Liu T."/>
            <person name="Pan Y.S."/>
            <person name="Xia L.Y."/>
            <person name="Li J."/>
            <person name="Zhao F."/>
            <person name="Cao W.C."/>
        </authorList>
    </citation>
    <scope>NUCLEOTIDE SEQUENCE</scope>
    <source>
        <strain evidence="11">Rmic-2018</strain>
    </source>
</reference>
<keyword evidence="12" id="KW-1185">Reference proteome</keyword>
<evidence type="ECO:0000256" key="6">
    <source>
        <dbReference type="ARBA" id="ARBA00022968"/>
    </source>
</evidence>
<keyword evidence="8 10" id="KW-0333">Golgi apparatus</keyword>
<evidence type="ECO:0000256" key="3">
    <source>
        <dbReference type="ARBA" id="ARBA00022676"/>
    </source>
</evidence>
<dbReference type="PANTHER" id="PTHR11214:SF378">
    <property type="entry name" value="BETA-1,3-GALACTOSYLTRANSFERASE 4"/>
    <property type="match status" value="1"/>
</dbReference>
<dbReference type="EC" id="2.4.1.-" evidence="10"/>
<comment type="caution">
    <text evidence="11">The sequence shown here is derived from an EMBL/GenBank/DDBJ whole genome shotgun (WGS) entry which is preliminary data.</text>
</comment>
<dbReference type="GO" id="GO:0000139">
    <property type="term" value="C:Golgi membrane"/>
    <property type="evidence" value="ECO:0007669"/>
    <property type="project" value="UniProtKB-SubCell"/>
</dbReference>
<dbReference type="Gene3D" id="3.90.550.50">
    <property type="match status" value="1"/>
</dbReference>
<accession>A0A9J6DX50</accession>
<gene>
    <name evidence="11" type="ORF">HPB51_022049</name>
</gene>
<dbReference type="EMBL" id="JABSTU010000007">
    <property type="protein sequence ID" value="KAH8026588.1"/>
    <property type="molecule type" value="Genomic_DNA"/>
</dbReference>
<comment type="subcellular location">
    <subcellularLocation>
        <location evidence="1 10">Golgi apparatus membrane</location>
        <topology evidence="1 10">Single-pass type II membrane protein</topology>
    </subcellularLocation>
</comment>
<evidence type="ECO:0000256" key="8">
    <source>
        <dbReference type="ARBA" id="ARBA00023034"/>
    </source>
</evidence>
<evidence type="ECO:0000256" key="10">
    <source>
        <dbReference type="RuleBase" id="RU363063"/>
    </source>
</evidence>
<evidence type="ECO:0000256" key="7">
    <source>
        <dbReference type="ARBA" id="ARBA00022989"/>
    </source>
</evidence>
<evidence type="ECO:0000256" key="2">
    <source>
        <dbReference type="ARBA" id="ARBA00008661"/>
    </source>
</evidence>
<keyword evidence="4" id="KW-0808">Transferase</keyword>
<protein>
    <recommendedName>
        <fullName evidence="10">Hexosyltransferase</fullName>
        <ecNumber evidence="10">2.4.1.-</ecNumber>
    </recommendedName>
</protein>
<keyword evidence="5" id="KW-0812">Transmembrane</keyword>
<dbReference type="AlphaFoldDB" id="A0A9J6DX50"/>
<organism evidence="11 12">
    <name type="scientific">Rhipicephalus microplus</name>
    <name type="common">Cattle tick</name>
    <name type="synonym">Boophilus microplus</name>
    <dbReference type="NCBI Taxonomy" id="6941"/>
    <lineage>
        <taxon>Eukaryota</taxon>
        <taxon>Metazoa</taxon>
        <taxon>Ecdysozoa</taxon>
        <taxon>Arthropoda</taxon>
        <taxon>Chelicerata</taxon>
        <taxon>Arachnida</taxon>
        <taxon>Acari</taxon>
        <taxon>Parasitiformes</taxon>
        <taxon>Ixodida</taxon>
        <taxon>Ixodoidea</taxon>
        <taxon>Ixodidae</taxon>
        <taxon>Rhipicephalinae</taxon>
        <taxon>Rhipicephalus</taxon>
        <taxon>Boophilus</taxon>
    </lineage>
</organism>
<dbReference type="GO" id="GO:0006493">
    <property type="term" value="P:protein O-linked glycosylation"/>
    <property type="evidence" value="ECO:0007669"/>
    <property type="project" value="TreeGrafter"/>
</dbReference>
<keyword evidence="3 10" id="KW-0328">Glycosyltransferase</keyword>
<dbReference type="PANTHER" id="PTHR11214">
    <property type="entry name" value="BETA-1,3-N-ACETYLGLUCOSAMINYLTRANSFERASE"/>
    <property type="match status" value="1"/>
</dbReference>
<evidence type="ECO:0000256" key="9">
    <source>
        <dbReference type="ARBA" id="ARBA00023136"/>
    </source>
</evidence>
<reference evidence="11" key="2">
    <citation type="submission" date="2021-09" db="EMBL/GenBank/DDBJ databases">
        <authorList>
            <person name="Jia N."/>
            <person name="Wang J."/>
            <person name="Shi W."/>
            <person name="Du L."/>
            <person name="Sun Y."/>
            <person name="Zhan W."/>
            <person name="Jiang J."/>
            <person name="Wang Q."/>
            <person name="Zhang B."/>
            <person name="Ji P."/>
            <person name="Sakyi L.B."/>
            <person name="Cui X."/>
            <person name="Yuan T."/>
            <person name="Jiang B."/>
            <person name="Yang W."/>
            <person name="Lam T.T.-Y."/>
            <person name="Chang Q."/>
            <person name="Ding S."/>
            <person name="Wang X."/>
            <person name="Zhu J."/>
            <person name="Ruan X."/>
            <person name="Zhao L."/>
            <person name="Wei J."/>
            <person name="Que T."/>
            <person name="Du C."/>
            <person name="Cheng J."/>
            <person name="Dai P."/>
            <person name="Han X."/>
            <person name="Huang E."/>
            <person name="Gao Y."/>
            <person name="Liu J."/>
            <person name="Shao H."/>
            <person name="Ye R."/>
            <person name="Li L."/>
            <person name="Wei W."/>
            <person name="Wang X."/>
            <person name="Wang C."/>
            <person name="Huo Q."/>
            <person name="Li W."/>
            <person name="Guo W."/>
            <person name="Chen H."/>
            <person name="Chen S."/>
            <person name="Zhou L."/>
            <person name="Zhou L."/>
            <person name="Ni X."/>
            <person name="Tian J."/>
            <person name="Zhou Y."/>
            <person name="Sheng Y."/>
            <person name="Liu T."/>
            <person name="Pan Y."/>
            <person name="Xia L."/>
            <person name="Li J."/>
            <person name="Zhao F."/>
            <person name="Cao W."/>
        </authorList>
    </citation>
    <scope>NUCLEOTIDE SEQUENCE</scope>
    <source>
        <strain evidence="11">Rmic-2018</strain>
        <tissue evidence="11">Larvae</tissue>
    </source>
</reference>
<evidence type="ECO:0000256" key="1">
    <source>
        <dbReference type="ARBA" id="ARBA00004323"/>
    </source>
</evidence>
<dbReference type="InterPro" id="IPR002659">
    <property type="entry name" value="Glyco_trans_31"/>
</dbReference>
<keyword evidence="7" id="KW-1133">Transmembrane helix</keyword>
<proteinExistence type="inferred from homology"/>